<reference evidence="1 2" key="1">
    <citation type="submission" date="2018-10" db="EMBL/GenBank/DDBJ databases">
        <title>Genomic Encyclopedia of Archaeal and Bacterial Type Strains, Phase II (KMG-II): from individual species to whole genera.</title>
        <authorList>
            <person name="Goeker M."/>
        </authorList>
    </citation>
    <scope>NUCLEOTIDE SEQUENCE [LARGE SCALE GENOMIC DNA]</scope>
    <source>
        <strain evidence="1 2">DSM 18602</strain>
    </source>
</reference>
<sequence>MGKAGAGIEIKHKKSEVDCDVKQLRLKIGALISEFRDKYKDAILVTFGSSEEGSYGIGVICHELSVEDK</sequence>
<evidence type="ECO:0000313" key="2">
    <source>
        <dbReference type="Proteomes" id="UP000268007"/>
    </source>
</evidence>
<name>A0A495J3C4_9SPHI</name>
<evidence type="ECO:0000313" key="1">
    <source>
        <dbReference type="EMBL" id="RKR83485.1"/>
    </source>
</evidence>
<protein>
    <submittedName>
        <fullName evidence="1">Uncharacterized protein</fullName>
    </submittedName>
</protein>
<dbReference type="EMBL" id="RBKU01000001">
    <property type="protein sequence ID" value="RKR83485.1"/>
    <property type="molecule type" value="Genomic_DNA"/>
</dbReference>
<gene>
    <name evidence="1" type="ORF">BDD43_3694</name>
</gene>
<proteinExistence type="predicted"/>
<accession>A0A495J3C4</accession>
<keyword evidence="2" id="KW-1185">Reference proteome</keyword>
<dbReference type="RefSeq" id="WP_121198975.1">
    <property type="nucleotide sequence ID" value="NZ_RBKU01000001.1"/>
</dbReference>
<organism evidence="1 2">
    <name type="scientific">Mucilaginibacter gracilis</name>
    <dbReference type="NCBI Taxonomy" id="423350"/>
    <lineage>
        <taxon>Bacteria</taxon>
        <taxon>Pseudomonadati</taxon>
        <taxon>Bacteroidota</taxon>
        <taxon>Sphingobacteriia</taxon>
        <taxon>Sphingobacteriales</taxon>
        <taxon>Sphingobacteriaceae</taxon>
        <taxon>Mucilaginibacter</taxon>
    </lineage>
</organism>
<dbReference type="Proteomes" id="UP000268007">
    <property type="component" value="Unassembled WGS sequence"/>
</dbReference>
<dbReference type="AlphaFoldDB" id="A0A495J3C4"/>
<comment type="caution">
    <text evidence="1">The sequence shown here is derived from an EMBL/GenBank/DDBJ whole genome shotgun (WGS) entry which is preliminary data.</text>
</comment>